<dbReference type="InterPro" id="IPR036249">
    <property type="entry name" value="Thioredoxin-like_sf"/>
</dbReference>
<dbReference type="Proteomes" id="UP000485880">
    <property type="component" value="Unassembled WGS sequence"/>
</dbReference>
<comment type="caution">
    <text evidence="2">The sequence shown here is derived from an EMBL/GenBank/DDBJ whole genome shotgun (WGS) entry which is preliminary data.</text>
</comment>
<dbReference type="SUPFAM" id="SSF52833">
    <property type="entry name" value="Thioredoxin-like"/>
    <property type="match status" value="1"/>
</dbReference>
<evidence type="ECO:0000313" key="2">
    <source>
        <dbReference type="EMBL" id="VTZ52558.1"/>
    </source>
</evidence>
<evidence type="ECO:0000259" key="1">
    <source>
        <dbReference type="Pfam" id="PF03190"/>
    </source>
</evidence>
<dbReference type="InterPro" id="IPR008928">
    <property type="entry name" value="6-hairpin_glycosidase_sf"/>
</dbReference>
<gene>
    <name evidence="2" type="ORF">MPC4_90033</name>
</gene>
<dbReference type="Gene3D" id="3.40.30.10">
    <property type="entry name" value="Glutaredoxin"/>
    <property type="match status" value="1"/>
</dbReference>
<protein>
    <recommendedName>
        <fullName evidence="1">Spermatogenesis-associated protein 20-like TRX domain-containing protein</fullName>
    </recommendedName>
</protein>
<proteinExistence type="predicted"/>
<dbReference type="RefSeq" id="WP_174514129.1">
    <property type="nucleotide sequence ID" value="NZ_CABFMQ020000153.1"/>
</dbReference>
<dbReference type="InterPro" id="IPR024705">
    <property type="entry name" value="Ssp411"/>
</dbReference>
<dbReference type="InterPro" id="IPR012341">
    <property type="entry name" value="6hp_glycosidase-like_sf"/>
</dbReference>
<dbReference type="Pfam" id="PF03190">
    <property type="entry name" value="Thioredox_DsbH"/>
    <property type="match status" value="1"/>
</dbReference>
<organism evidence="2 3">
    <name type="scientific">Methylocella tundrae</name>
    <dbReference type="NCBI Taxonomy" id="227605"/>
    <lineage>
        <taxon>Bacteria</taxon>
        <taxon>Pseudomonadati</taxon>
        <taxon>Pseudomonadota</taxon>
        <taxon>Alphaproteobacteria</taxon>
        <taxon>Hyphomicrobiales</taxon>
        <taxon>Beijerinckiaceae</taxon>
        <taxon>Methylocella</taxon>
    </lineage>
</organism>
<dbReference type="GO" id="GO:0005975">
    <property type="term" value="P:carbohydrate metabolic process"/>
    <property type="evidence" value="ECO:0007669"/>
    <property type="project" value="InterPro"/>
</dbReference>
<feature type="domain" description="Spermatogenesis-associated protein 20-like TRX" evidence="1">
    <location>
        <begin position="4"/>
        <end position="163"/>
    </location>
</feature>
<dbReference type="InterPro" id="IPR004879">
    <property type="entry name" value="Ssp411-like_TRX"/>
</dbReference>
<dbReference type="Gene3D" id="1.50.10.10">
    <property type="match status" value="1"/>
</dbReference>
<dbReference type="CDD" id="cd02955">
    <property type="entry name" value="SSP411"/>
    <property type="match status" value="1"/>
</dbReference>
<evidence type="ECO:0000313" key="3">
    <source>
        <dbReference type="Proteomes" id="UP000485880"/>
    </source>
</evidence>
<dbReference type="PANTHER" id="PTHR42899:SF1">
    <property type="entry name" value="SPERMATOGENESIS-ASSOCIATED PROTEIN 20"/>
    <property type="match status" value="1"/>
</dbReference>
<keyword evidence="3" id="KW-1185">Reference proteome</keyword>
<name>A0A8B6MD97_METTU</name>
<dbReference type="AlphaFoldDB" id="A0A8B6MD97"/>
<dbReference type="PANTHER" id="PTHR42899">
    <property type="entry name" value="SPERMATOGENESIS-ASSOCIATED PROTEIN 20"/>
    <property type="match status" value="1"/>
</dbReference>
<reference evidence="2 3" key="1">
    <citation type="submission" date="2019-05" db="EMBL/GenBank/DDBJ databases">
        <authorList>
            <person name="Farhan Ul Haque M."/>
        </authorList>
    </citation>
    <scope>NUCLEOTIDE SEQUENCE [LARGE SCALE GENOMIC DNA]</scope>
    <source>
        <strain evidence="2">2</strain>
    </source>
</reference>
<dbReference type="SUPFAM" id="SSF48208">
    <property type="entry name" value="Six-hairpin glycosidases"/>
    <property type="match status" value="1"/>
</dbReference>
<dbReference type="PIRSF" id="PIRSF006402">
    <property type="entry name" value="UCP006402_thioredoxin"/>
    <property type="match status" value="1"/>
</dbReference>
<sequence length="694" mass="76482">MSANELSNAASPYLLQHAENPVHWKMWTETALREAQAENKPILLSVGYAACHWCHVMAHESFEDEATAAVMNELFVNIKVDREERPDIDHIYMQALQAFGERGGWPLTMFLTPKGEPFWGGTYFPKNEQYGRPAFVTVLRTVAHAFHADPERIARNVGVVRRRLSKSEAASSQGFELTLDNINQIAPHVLGAMDKADGGLNGAPKFPNTPILELLWRAGARLNEAPYREAVRLTLEHMSEGGVYDHLGGGFARYSTDERWLVPHFEKMLYDNAQILECLALCHHEFGDDLFSARAAETVGWVEREMTHAGGAFCASLDADSEGIEGKFYVWTWDEIVSLLGLEDARFFGRFYNASPIGNWADAHYPGGVTILNRLESVRPSAEEEARLAPLRQILFESRERRVHPGLDDKIMADWNGLMIAALVHAATLLHRPEWIALAARAYEFITLTMEYIDQEEKKRLAHSWRAGVLVTPGLALDHAAMIQAALALHEARNLRGASIQSRDYLADAIGWAEALDAYHVDAKTGLICMAAKDAGDVILRLSPTADDAIPNAHPVFLSALVRLAGLTGDEKWLARADRLFEAVAPALGANVVGHAGILNALDLRLRVKEIATVGPARATLYEIALSTPFSDRIVMDIERAEDLPAGHPAHAQAQMAGEAAAFVCAEGACSAPARDAETLLRLLRAYSDRIGSI</sequence>
<dbReference type="EMBL" id="CABFMQ020000153">
    <property type="protein sequence ID" value="VTZ52558.1"/>
    <property type="molecule type" value="Genomic_DNA"/>
</dbReference>
<accession>A0A8B6MD97</accession>